<dbReference type="Gene3D" id="1.20.58.1280">
    <property type="entry name" value="DNA repair protein Rev1, C-terminal domain"/>
    <property type="match status" value="1"/>
</dbReference>
<comment type="similarity">
    <text evidence="1">Belongs to the DNA polymerase type-Y family.</text>
</comment>
<feature type="domain" description="UmuC" evidence="5">
    <location>
        <begin position="257"/>
        <end position="445"/>
    </location>
</feature>
<feature type="compositionally biased region" description="Basic and acidic residues" evidence="3">
    <location>
        <begin position="14"/>
        <end position="27"/>
    </location>
</feature>
<feature type="domain" description="BRCT" evidence="4">
    <location>
        <begin position="67"/>
        <end position="155"/>
    </location>
</feature>
<accession>A0ABR1EZ31</accession>
<dbReference type="SMART" id="SM00292">
    <property type="entry name" value="BRCT"/>
    <property type="match status" value="1"/>
</dbReference>
<dbReference type="SUPFAM" id="SSF56672">
    <property type="entry name" value="DNA/RNA polymerases"/>
    <property type="match status" value="1"/>
</dbReference>
<dbReference type="Pfam" id="PF16727">
    <property type="entry name" value="REV1_C"/>
    <property type="match status" value="1"/>
</dbReference>
<dbReference type="CDD" id="cd17719">
    <property type="entry name" value="BRCT_Rev1"/>
    <property type="match status" value="1"/>
</dbReference>
<sequence length="800" mass="89825">MASGGESTGAKSRKYFDDRQVSEEQGKEYGPSEFGNFQQYYRNKKIKLQNHDEILKNSGPSDESQKDHPQIFKGCCIYVNGYTNPSITELHRIIVLHGGKFSQYLDSKTEVTHIIASSLTPKKLVELRTSRVVSPAWIVDSVNQGRLLPWHDFRIGIPRTSQKFLETRKCDSATTVPPSERAPLVTDSRQSAKTAADPGFLENYYSRSRLHHLSSWKAELRSKYQTLILNHEQQESRTDSKSSISPSERDEPTQRVIFHVDFDCFFASVALRSNPELQGMPVCVGNGGSQNAEIASCNYIARKQGVKNGMWMQQAKRLCPDIVCMPYQFEEYEVASNHLYSVLLESGADKIEAVSIDEALLDMTTACTSEGATDIADRALLLSQGIRNRVYELSKCTVSIGVGTNILQAKIATKLAKPNGQYFINETEALEVISKLRISELPGLGPSMESAIQRKSPSIRTVSDARSLGKARLQQLLGEKNGEKLLNYSRGIDDRVVGSISERKSVSVEVNWGVRFSSIKQVEEFIKSLSQELYRRLVKLGSRGEALTLKIQVRAPNAPVDPPKFLGCGECISISRSTSLSGASIDIDKIVHAALPLLRKMTMVVSDIRGMGLQITKLAPFNDDRKSTPKEQMSLDIFAGQEDSSKRNSLVSRDMKFENGFDLEYEDIDNDELLSRPDAANESDTDAPDPDIVVATDSNDDTVYLKMLLEAWLNDTAGYQYGPHDDDVKVFQDYLSYLVLQKKNVCKAHDLIDWLRFCLGSRMQNDEMMDKAYYVEESLYRWLDVVCSYEKDIFAMTGFR</sequence>
<feature type="region of interest" description="Disordered" evidence="3">
    <location>
        <begin position="169"/>
        <end position="193"/>
    </location>
</feature>
<dbReference type="InterPro" id="IPR001126">
    <property type="entry name" value="UmuC"/>
</dbReference>
<evidence type="ECO:0008006" key="8">
    <source>
        <dbReference type="Google" id="ProtNLM"/>
    </source>
</evidence>
<evidence type="ECO:0000313" key="7">
    <source>
        <dbReference type="Proteomes" id="UP001498771"/>
    </source>
</evidence>
<dbReference type="SUPFAM" id="SSF100879">
    <property type="entry name" value="Lesion bypass DNA polymerase (Y-family), little finger domain"/>
    <property type="match status" value="1"/>
</dbReference>
<comment type="caution">
    <text evidence="6">The sequence shown here is derived from an EMBL/GenBank/DDBJ whole genome shotgun (WGS) entry which is preliminary data.</text>
</comment>
<dbReference type="RefSeq" id="XP_064765805.1">
    <property type="nucleotide sequence ID" value="XM_064910716.1"/>
</dbReference>
<dbReference type="InterPro" id="IPR036775">
    <property type="entry name" value="DNA_pol_Y-fam_lit_finger_sf"/>
</dbReference>
<dbReference type="EMBL" id="JBBJBU010000015">
    <property type="protein sequence ID" value="KAK7202772.1"/>
    <property type="molecule type" value="Genomic_DNA"/>
</dbReference>
<dbReference type="InterPro" id="IPR036420">
    <property type="entry name" value="BRCT_dom_sf"/>
</dbReference>
<dbReference type="SUPFAM" id="SSF52113">
    <property type="entry name" value="BRCT domain"/>
    <property type="match status" value="1"/>
</dbReference>
<evidence type="ECO:0000259" key="5">
    <source>
        <dbReference type="PROSITE" id="PS50173"/>
    </source>
</evidence>
<dbReference type="PANTHER" id="PTHR45990:SF1">
    <property type="entry name" value="DNA REPAIR PROTEIN REV1"/>
    <property type="match status" value="1"/>
</dbReference>
<dbReference type="Gene3D" id="3.30.1490.100">
    <property type="entry name" value="DNA polymerase, Y-family, little finger domain"/>
    <property type="match status" value="1"/>
</dbReference>
<dbReference type="Pfam" id="PF11799">
    <property type="entry name" value="IMS_C"/>
    <property type="match status" value="1"/>
</dbReference>
<dbReference type="Gene3D" id="3.40.1170.60">
    <property type="match status" value="1"/>
</dbReference>
<dbReference type="Gene3D" id="3.40.50.10190">
    <property type="entry name" value="BRCT domain"/>
    <property type="match status" value="1"/>
</dbReference>
<dbReference type="PROSITE" id="PS50172">
    <property type="entry name" value="BRCT"/>
    <property type="match status" value="1"/>
</dbReference>
<dbReference type="PANTHER" id="PTHR45990">
    <property type="entry name" value="DNA REPAIR PROTEIN REV1"/>
    <property type="match status" value="1"/>
</dbReference>
<dbReference type="GeneID" id="90036228"/>
<dbReference type="InterPro" id="IPR031991">
    <property type="entry name" value="Rev1_C"/>
</dbReference>
<keyword evidence="2" id="KW-0237">DNA synthesis</keyword>
<dbReference type="InterPro" id="IPR017961">
    <property type="entry name" value="DNA_pol_Y-fam_little_finger"/>
</dbReference>
<dbReference type="InterPro" id="IPR043128">
    <property type="entry name" value="Rev_trsase/Diguanyl_cyclase"/>
</dbReference>
<dbReference type="InterPro" id="IPR043502">
    <property type="entry name" value="DNA/RNA_pol_sf"/>
</dbReference>
<evidence type="ECO:0000313" key="6">
    <source>
        <dbReference type="EMBL" id="KAK7202772.1"/>
    </source>
</evidence>
<dbReference type="Pfam" id="PF00817">
    <property type="entry name" value="IMS"/>
    <property type="match status" value="1"/>
</dbReference>
<dbReference type="Gene3D" id="1.10.150.20">
    <property type="entry name" value="5' to 3' exonuclease, C-terminal subdomain"/>
    <property type="match status" value="1"/>
</dbReference>
<evidence type="ECO:0000256" key="1">
    <source>
        <dbReference type="ARBA" id="ARBA00010945"/>
    </source>
</evidence>
<evidence type="ECO:0000256" key="3">
    <source>
        <dbReference type="SAM" id="MobiDB-lite"/>
    </source>
</evidence>
<evidence type="ECO:0000259" key="4">
    <source>
        <dbReference type="PROSITE" id="PS50172"/>
    </source>
</evidence>
<evidence type="ECO:0000256" key="2">
    <source>
        <dbReference type="ARBA" id="ARBA00022634"/>
    </source>
</evidence>
<dbReference type="Pfam" id="PF16589">
    <property type="entry name" value="BRCT_2"/>
    <property type="match status" value="1"/>
</dbReference>
<protein>
    <recommendedName>
        <fullName evidence="8">DNA repair protein REV1</fullName>
    </recommendedName>
</protein>
<dbReference type="InterPro" id="IPR001357">
    <property type="entry name" value="BRCT_dom"/>
</dbReference>
<feature type="region of interest" description="Disordered" evidence="3">
    <location>
        <begin position="1"/>
        <end position="36"/>
    </location>
</feature>
<keyword evidence="7" id="KW-1185">Reference proteome</keyword>
<dbReference type="PROSITE" id="PS50173">
    <property type="entry name" value="UMUC"/>
    <property type="match status" value="1"/>
</dbReference>
<dbReference type="Pfam" id="PF21999">
    <property type="entry name" value="IMS_HHH_1"/>
    <property type="match status" value="1"/>
</dbReference>
<feature type="region of interest" description="Disordered" evidence="3">
    <location>
        <begin position="231"/>
        <end position="250"/>
    </location>
</feature>
<dbReference type="InterPro" id="IPR053848">
    <property type="entry name" value="IMS_HHH_1"/>
</dbReference>
<name>A0ABR1EZ31_9ASCO</name>
<organism evidence="6 7">
    <name type="scientific">Myxozyma melibiosi</name>
    <dbReference type="NCBI Taxonomy" id="54550"/>
    <lineage>
        <taxon>Eukaryota</taxon>
        <taxon>Fungi</taxon>
        <taxon>Dikarya</taxon>
        <taxon>Ascomycota</taxon>
        <taxon>Saccharomycotina</taxon>
        <taxon>Lipomycetes</taxon>
        <taxon>Lipomycetales</taxon>
        <taxon>Lipomycetaceae</taxon>
        <taxon>Myxozyma</taxon>
    </lineage>
</organism>
<dbReference type="Gene3D" id="3.30.70.270">
    <property type="match status" value="1"/>
</dbReference>
<gene>
    <name evidence="6" type="ORF">BZA70DRAFT_251773</name>
</gene>
<proteinExistence type="inferred from homology"/>
<dbReference type="Proteomes" id="UP001498771">
    <property type="component" value="Unassembled WGS sequence"/>
</dbReference>
<dbReference type="InterPro" id="IPR038401">
    <property type="entry name" value="Rev1_C_sf"/>
</dbReference>
<dbReference type="Gene3D" id="6.10.250.1490">
    <property type="match status" value="1"/>
</dbReference>
<reference evidence="6 7" key="1">
    <citation type="submission" date="2024-03" db="EMBL/GenBank/DDBJ databases">
        <title>Genome-scale model development and genomic sequencing of the oleaginous clade Lipomyces.</title>
        <authorList>
            <consortium name="Lawrence Berkeley National Laboratory"/>
            <person name="Czajka J.J."/>
            <person name="Han Y."/>
            <person name="Kim J."/>
            <person name="Mondo S.J."/>
            <person name="Hofstad B.A."/>
            <person name="Robles A."/>
            <person name="Haridas S."/>
            <person name="Riley R."/>
            <person name="LaButti K."/>
            <person name="Pangilinan J."/>
            <person name="Andreopoulos W."/>
            <person name="Lipzen A."/>
            <person name="Yan J."/>
            <person name="Wang M."/>
            <person name="Ng V."/>
            <person name="Grigoriev I.V."/>
            <person name="Spatafora J.W."/>
            <person name="Magnuson J.K."/>
            <person name="Baker S.E."/>
            <person name="Pomraning K.R."/>
        </authorList>
    </citation>
    <scope>NUCLEOTIDE SEQUENCE [LARGE SCALE GENOMIC DNA]</scope>
    <source>
        <strain evidence="6 7">Phaff 52-87</strain>
    </source>
</reference>